<gene>
    <name evidence="3" type="ORF">QO010_001812</name>
</gene>
<protein>
    <recommendedName>
        <fullName evidence="2">DUF2059 domain-containing protein</fullName>
    </recommendedName>
</protein>
<name>A0ABU0IRQ8_9CAUL</name>
<dbReference type="Proteomes" id="UP001228905">
    <property type="component" value="Unassembled WGS sequence"/>
</dbReference>
<accession>A0ABU0IRQ8</accession>
<keyword evidence="4" id="KW-1185">Reference proteome</keyword>
<organism evidence="3 4">
    <name type="scientific">Caulobacter ginsengisoli</name>
    <dbReference type="NCBI Taxonomy" id="400775"/>
    <lineage>
        <taxon>Bacteria</taxon>
        <taxon>Pseudomonadati</taxon>
        <taxon>Pseudomonadota</taxon>
        <taxon>Alphaproteobacteria</taxon>
        <taxon>Caulobacterales</taxon>
        <taxon>Caulobacteraceae</taxon>
        <taxon>Caulobacter</taxon>
    </lineage>
</organism>
<feature type="domain" description="DUF2059" evidence="2">
    <location>
        <begin position="110"/>
        <end position="167"/>
    </location>
</feature>
<evidence type="ECO:0000256" key="1">
    <source>
        <dbReference type="SAM" id="SignalP"/>
    </source>
</evidence>
<evidence type="ECO:0000313" key="3">
    <source>
        <dbReference type="EMBL" id="MDQ0464041.1"/>
    </source>
</evidence>
<reference evidence="3 4" key="1">
    <citation type="submission" date="2023-07" db="EMBL/GenBank/DDBJ databases">
        <title>Genomic Encyclopedia of Type Strains, Phase IV (KMG-IV): sequencing the most valuable type-strain genomes for metagenomic binning, comparative biology and taxonomic classification.</title>
        <authorList>
            <person name="Goeker M."/>
        </authorList>
    </citation>
    <scope>NUCLEOTIDE SEQUENCE [LARGE SCALE GENOMIC DNA]</scope>
    <source>
        <strain evidence="3 4">DSM 18695</strain>
    </source>
</reference>
<keyword evidence="1" id="KW-0732">Signal</keyword>
<evidence type="ECO:0000313" key="4">
    <source>
        <dbReference type="Proteomes" id="UP001228905"/>
    </source>
</evidence>
<dbReference type="RefSeq" id="WP_307348414.1">
    <property type="nucleotide sequence ID" value="NZ_JAUSVS010000002.1"/>
</dbReference>
<dbReference type="InterPro" id="IPR018637">
    <property type="entry name" value="DUF2059"/>
</dbReference>
<feature type="chain" id="PRO_5047532683" description="DUF2059 domain-containing protein" evidence="1">
    <location>
        <begin position="27"/>
        <end position="192"/>
    </location>
</feature>
<proteinExistence type="predicted"/>
<feature type="signal peptide" evidence="1">
    <location>
        <begin position="1"/>
        <end position="26"/>
    </location>
</feature>
<dbReference type="Pfam" id="PF09832">
    <property type="entry name" value="DUF2059"/>
    <property type="match status" value="1"/>
</dbReference>
<sequence length="192" mass="21038">MSRKFITALSAAALLLASPAATLARAAPPAPAPAVAAATDNDPATYARKLELAKRYMKAARLDEILGSSMKTMGSMMAGQMESEYPDMPKGYSKAIMDAMTESTSVMMKKMTERMTPIIAKIYTEDELSKITEFMESPVGQSMLDKTPLMSVEVAKVMPDLLPTFQQDFMTRVCQKIDCNTPEMKRFKPTAS</sequence>
<comment type="caution">
    <text evidence="3">The sequence shown here is derived from an EMBL/GenBank/DDBJ whole genome shotgun (WGS) entry which is preliminary data.</text>
</comment>
<evidence type="ECO:0000259" key="2">
    <source>
        <dbReference type="Pfam" id="PF09832"/>
    </source>
</evidence>
<dbReference type="EMBL" id="JAUSVS010000002">
    <property type="protein sequence ID" value="MDQ0464041.1"/>
    <property type="molecule type" value="Genomic_DNA"/>
</dbReference>